<reference evidence="1" key="2">
    <citation type="journal article" date="2021" name="Syst. Appl. Microbiol.">
        <title>Roseomonas hellenica sp. nov., isolated from roots of wild-growing Alkanna tinctoria.</title>
        <authorList>
            <person name="Rat A."/>
            <person name="Naranjo H.D."/>
            <person name="Lebbe L."/>
            <person name="Cnockaert M."/>
            <person name="Krigas N."/>
            <person name="Grigoriadou K."/>
            <person name="Maloupa E."/>
            <person name="Willems A."/>
        </authorList>
    </citation>
    <scope>NUCLEOTIDE SEQUENCE</scope>
    <source>
        <strain evidence="1">LMG 31228</strain>
    </source>
</reference>
<accession>A0A9X9X7V1</accession>
<name>A0A9X9X7V1_9PROT</name>
<evidence type="ECO:0000313" key="2">
    <source>
        <dbReference type="Proteomes" id="UP001138709"/>
    </source>
</evidence>
<keyword evidence="2" id="KW-1185">Reference proteome</keyword>
<dbReference type="SUPFAM" id="SSF53448">
    <property type="entry name" value="Nucleotide-diphospho-sugar transferases"/>
    <property type="match status" value="1"/>
</dbReference>
<dbReference type="Pfam" id="PF13704">
    <property type="entry name" value="Glyco_tranf_2_4"/>
    <property type="match status" value="1"/>
</dbReference>
<proteinExistence type="predicted"/>
<comment type="caution">
    <text evidence="1">The sequence shown here is derived from an EMBL/GenBank/DDBJ whole genome shotgun (WGS) entry which is preliminary data.</text>
</comment>
<reference evidence="1" key="1">
    <citation type="submission" date="2020-01" db="EMBL/GenBank/DDBJ databases">
        <authorList>
            <person name="Rat A."/>
        </authorList>
    </citation>
    <scope>NUCLEOTIDE SEQUENCE</scope>
    <source>
        <strain evidence="1">LMG 31228</strain>
    </source>
</reference>
<dbReference type="Gene3D" id="3.90.550.10">
    <property type="entry name" value="Spore Coat Polysaccharide Biosynthesis Protein SpsA, Chain A"/>
    <property type="match status" value="1"/>
</dbReference>
<gene>
    <name evidence="1" type="ORF">GXW74_04765</name>
</gene>
<dbReference type="InterPro" id="IPR029044">
    <property type="entry name" value="Nucleotide-diphossugar_trans"/>
</dbReference>
<dbReference type="RefSeq" id="WP_211845133.1">
    <property type="nucleotide sequence ID" value="NZ_JAAEDL010000003.1"/>
</dbReference>
<evidence type="ECO:0000313" key="1">
    <source>
        <dbReference type="EMBL" id="MBR0679787.1"/>
    </source>
</evidence>
<protein>
    <submittedName>
        <fullName evidence="1">Glycosyltransferase family 2 protein</fullName>
    </submittedName>
</protein>
<sequence>MRLIAVSMIRNEADILPDFLGHCAALFDEVLAVDHSSTDGTAEMLAAAARRMPLRVWRFACQGKLMSLVTTSLAREAFARGADWVFPLDADEFPLLPNREALEGLLTAAPPLVAWRWRNLWPADRGSFGRFAAAGRHETTAQQTVKIALSRRLAEVAPRFVIGHGSHACGRRAAWPHAPEPIGELLHIPIRHPERFALKIGINRTATAARPDRQARQSIQYGIEDDRLAAMMTPAGEADLRRFALAYPMRPRREEGVGTTMPLPWAPIGRLEGLPSPCRSPAEVAAQEALLSWREPPDAPHETWAIRFAGDEAALEAATPERAALRRAGGAGGS</sequence>
<dbReference type="Proteomes" id="UP001138709">
    <property type="component" value="Unassembled WGS sequence"/>
</dbReference>
<dbReference type="EMBL" id="JAAEDL010000003">
    <property type="protein sequence ID" value="MBR0679787.1"/>
    <property type="molecule type" value="Genomic_DNA"/>
</dbReference>
<organism evidence="1 2">
    <name type="scientific">Neoroseomonas eburnea</name>
    <dbReference type="NCBI Taxonomy" id="1346889"/>
    <lineage>
        <taxon>Bacteria</taxon>
        <taxon>Pseudomonadati</taxon>
        <taxon>Pseudomonadota</taxon>
        <taxon>Alphaproteobacteria</taxon>
        <taxon>Acetobacterales</taxon>
        <taxon>Acetobacteraceae</taxon>
        <taxon>Neoroseomonas</taxon>
    </lineage>
</organism>
<dbReference type="AlphaFoldDB" id="A0A9X9X7V1"/>